<keyword evidence="1" id="KW-0812">Transmembrane</keyword>
<accession>A0AAU8HZS9</accession>
<reference evidence="2" key="1">
    <citation type="submission" date="2024-06" db="EMBL/GenBank/DDBJ databases">
        <title>High activity and specificity of bacteriophage cocktails against carbapenem-resistant Klebsiella pneumoniae belonging to high-risk clones CG258 and ST307.</title>
        <authorList>
            <person name="Jimenez Quiceno J."/>
            <person name="Salazar Ospina L."/>
            <person name="Tellez Carrasquilla S."/>
        </authorList>
    </citation>
    <scope>NUCLEOTIDE SEQUENCE</scope>
</reference>
<dbReference type="EMBL" id="PP895363">
    <property type="protein sequence ID" value="XCI78188.1"/>
    <property type="molecule type" value="Genomic_DNA"/>
</dbReference>
<keyword evidence="1" id="KW-0472">Membrane</keyword>
<evidence type="ECO:0000313" key="2">
    <source>
        <dbReference type="EMBL" id="XCI78188.1"/>
    </source>
</evidence>
<protein>
    <submittedName>
        <fullName evidence="2">Uncharacterized protein</fullName>
    </submittedName>
</protein>
<sequence length="47" mass="5488">MEAVVALLELLSKFTSDPTIFKYRWIKYTTWLLVSLLCLAGILSLYY</sequence>
<organism evidence="2">
    <name type="scientific">Klebsiella phage FKP3</name>
    <dbReference type="NCBI Taxonomy" id="3231233"/>
    <lineage>
        <taxon>Viruses</taxon>
        <taxon>Duplodnaviria</taxon>
        <taxon>Heunggongvirae</taxon>
        <taxon>Uroviricota</taxon>
        <taxon>Caudoviricetes</taxon>
        <taxon>Stephanstirmvirinae</taxon>
        <taxon>Justusliebigvirus</taxon>
    </lineage>
</organism>
<evidence type="ECO:0000256" key="1">
    <source>
        <dbReference type="SAM" id="Phobius"/>
    </source>
</evidence>
<feature type="transmembrane region" description="Helical" evidence="1">
    <location>
        <begin position="26"/>
        <end position="46"/>
    </location>
</feature>
<proteinExistence type="predicted"/>
<keyword evidence="1" id="KW-1133">Transmembrane helix</keyword>
<name>A0AAU8HZS9_9CAUD</name>